<comment type="caution">
    <text evidence="2">The sequence shown here is derived from an EMBL/GenBank/DDBJ whole genome shotgun (WGS) entry which is preliminary data.</text>
</comment>
<accession>A0A1J5Q6S2</accession>
<dbReference type="GO" id="GO:0003677">
    <property type="term" value="F:DNA binding"/>
    <property type="evidence" value="ECO:0007669"/>
    <property type="project" value="InterPro"/>
</dbReference>
<dbReference type="InterPro" id="IPR002686">
    <property type="entry name" value="Transposase_17"/>
</dbReference>
<evidence type="ECO:0000259" key="1">
    <source>
        <dbReference type="SMART" id="SM01321"/>
    </source>
</evidence>
<dbReference type="Gene3D" id="3.30.70.1290">
    <property type="entry name" value="Transposase IS200-like"/>
    <property type="match status" value="1"/>
</dbReference>
<proteinExistence type="predicted"/>
<dbReference type="EMBL" id="MLJW01001316">
    <property type="protein sequence ID" value="OIQ78882.1"/>
    <property type="molecule type" value="Genomic_DNA"/>
</dbReference>
<feature type="domain" description="Transposase IS200-like" evidence="1">
    <location>
        <begin position="9"/>
        <end position="120"/>
    </location>
</feature>
<dbReference type="GO" id="GO:0006313">
    <property type="term" value="P:DNA transposition"/>
    <property type="evidence" value="ECO:0007669"/>
    <property type="project" value="InterPro"/>
</dbReference>
<protein>
    <recommendedName>
        <fullName evidence="1">Transposase IS200-like domain-containing protein</fullName>
    </recommendedName>
</protein>
<name>A0A1J5Q6S2_9ZZZZ</name>
<sequence length="231" mass="24396">MARRPRLCLPQHPHLVLQRAAAGVDAFVDDADYQAYMQRLAAAAPKRGVQIHGWALLPGAAWLLLTPADCAGLSTLMQELARGASRTRATGVCGLWDGRFRSALLQPGPLVLQALLAVDQVAALEGVVADAATWRYSSLAHHAGGRADALLREAAEYWALGNTPYAREAAFRAELAAGTAARAWPRLRAAVLAGVALGDAAFLDVAAQALGRAVASGRRGRPKRDVQSVPN</sequence>
<reference evidence="2" key="1">
    <citation type="submission" date="2016-10" db="EMBL/GenBank/DDBJ databases">
        <title>Sequence of Gallionella enrichment culture.</title>
        <authorList>
            <person name="Poehlein A."/>
            <person name="Muehling M."/>
            <person name="Daniel R."/>
        </authorList>
    </citation>
    <scope>NUCLEOTIDE SEQUENCE</scope>
</reference>
<dbReference type="PANTHER" id="PTHR34322">
    <property type="entry name" value="TRANSPOSASE, Y1_TNP DOMAIN-CONTAINING"/>
    <property type="match status" value="1"/>
</dbReference>
<evidence type="ECO:0000313" key="2">
    <source>
        <dbReference type="EMBL" id="OIQ78882.1"/>
    </source>
</evidence>
<dbReference type="PANTHER" id="PTHR34322:SF2">
    <property type="entry name" value="TRANSPOSASE IS200-LIKE DOMAIN-CONTAINING PROTEIN"/>
    <property type="match status" value="1"/>
</dbReference>
<dbReference type="SMART" id="SM01321">
    <property type="entry name" value="Y1_Tnp"/>
    <property type="match status" value="1"/>
</dbReference>
<organism evidence="2">
    <name type="scientific">mine drainage metagenome</name>
    <dbReference type="NCBI Taxonomy" id="410659"/>
    <lineage>
        <taxon>unclassified sequences</taxon>
        <taxon>metagenomes</taxon>
        <taxon>ecological metagenomes</taxon>
    </lineage>
</organism>
<dbReference type="InterPro" id="IPR036515">
    <property type="entry name" value="Transposase_17_sf"/>
</dbReference>
<dbReference type="AlphaFoldDB" id="A0A1J5Q6S2"/>
<gene>
    <name evidence="2" type="ORF">GALL_394060</name>
</gene>
<dbReference type="SUPFAM" id="SSF143422">
    <property type="entry name" value="Transposase IS200-like"/>
    <property type="match status" value="1"/>
</dbReference>
<dbReference type="GO" id="GO:0004803">
    <property type="term" value="F:transposase activity"/>
    <property type="evidence" value="ECO:0007669"/>
    <property type="project" value="InterPro"/>
</dbReference>